<organism evidence="2 3">
    <name type="scientific">Syntrophobacter fumaroxidans (strain DSM 10017 / MPOB)</name>
    <dbReference type="NCBI Taxonomy" id="335543"/>
    <lineage>
        <taxon>Bacteria</taxon>
        <taxon>Pseudomonadati</taxon>
        <taxon>Thermodesulfobacteriota</taxon>
        <taxon>Syntrophobacteria</taxon>
        <taxon>Syntrophobacterales</taxon>
        <taxon>Syntrophobacteraceae</taxon>
        <taxon>Syntrophobacter</taxon>
    </lineage>
</organism>
<protein>
    <submittedName>
        <fullName evidence="2">Uncharacterized protein</fullName>
    </submittedName>
</protein>
<dbReference type="HOGENOM" id="CLU_119094_0_0_7"/>
<feature type="compositionally biased region" description="Polar residues" evidence="1">
    <location>
        <begin position="173"/>
        <end position="182"/>
    </location>
</feature>
<accession>A0LJF8</accession>
<keyword evidence="3" id="KW-1185">Reference proteome</keyword>
<dbReference type="Proteomes" id="UP000001784">
    <property type="component" value="Chromosome"/>
</dbReference>
<name>A0LJF8_SYNFM</name>
<feature type="compositionally biased region" description="Basic and acidic residues" evidence="1">
    <location>
        <begin position="185"/>
        <end position="198"/>
    </location>
</feature>
<dbReference type="KEGG" id="sfu:Sfum_1875"/>
<dbReference type="OrthoDB" id="5461093at2"/>
<dbReference type="EMBL" id="CP000478">
    <property type="protein sequence ID" value="ABK17560.1"/>
    <property type="molecule type" value="Genomic_DNA"/>
</dbReference>
<proteinExistence type="predicted"/>
<evidence type="ECO:0000313" key="3">
    <source>
        <dbReference type="Proteomes" id="UP000001784"/>
    </source>
</evidence>
<feature type="region of interest" description="Disordered" evidence="1">
    <location>
        <begin position="166"/>
        <end position="198"/>
    </location>
</feature>
<dbReference type="AlphaFoldDB" id="A0LJF8"/>
<dbReference type="RefSeq" id="WP_011698730.1">
    <property type="nucleotide sequence ID" value="NC_008554.1"/>
</dbReference>
<gene>
    <name evidence="2" type="ordered locus">Sfum_1875</name>
</gene>
<evidence type="ECO:0000313" key="2">
    <source>
        <dbReference type="EMBL" id="ABK17560.1"/>
    </source>
</evidence>
<dbReference type="InParanoid" id="A0LJF8"/>
<dbReference type="eggNOG" id="ENOG5034617">
    <property type="taxonomic scope" value="Bacteria"/>
</dbReference>
<evidence type="ECO:0000256" key="1">
    <source>
        <dbReference type="SAM" id="MobiDB-lite"/>
    </source>
</evidence>
<dbReference type="STRING" id="335543.Sfum_1875"/>
<reference evidence="2 3" key="1">
    <citation type="submission" date="2006-10" db="EMBL/GenBank/DDBJ databases">
        <title>Complete sequence of Syntrophobacter fumaroxidans MPOB.</title>
        <authorList>
            <consortium name="US DOE Joint Genome Institute"/>
            <person name="Copeland A."/>
            <person name="Lucas S."/>
            <person name="Lapidus A."/>
            <person name="Barry K."/>
            <person name="Detter J.C."/>
            <person name="Glavina del Rio T."/>
            <person name="Hammon N."/>
            <person name="Israni S."/>
            <person name="Pitluck S."/>
            <person name="Goltsman E.G."/>
            <person name="Martinez M."/>
            <person name="Schmutz J."/>
            <person name="Larimer F."/>
            <person name="Land M."/>
            <person name="Hauser L."/>
            <person name="Kyrpides N."/>
            <person name="Kim E."/>
            <person name="Boone D.R."/>
            <person name="Brockman F."/>
            <person name="Culley D."/>
            <person name="Ferry J."/>
            <person name="Gunsalus R."/>
            <person name="McInerney M.J."/>
            <person name="Morrison M."/>
            <person name="Plugge C."/>
            <person name="Rohlin L."/>
            <person name="Scholten J."/>
            <person name="Sieber J."/>
            <person name="Stams A.J.M."/>
            <person name="Worm P."/>
            <person name="Henstra A.M."/>
            <person name="Richardson P."/>
        </authorList>
    </citation>
    <scope>NUCLEOTIDE SEQUENCE [LARGE SCALE GENOMIC DNA]</scope>
    <source>
        <strain evidence="3">DSM 10017 / MPOB</strain>
    </source>
</reference>
<sequence>MTRVHSWEVRDRAETFYVTEGMCIPRIAALLGVSVSVVTKWSSASKWAELRREYRHSLAEIRRNTTRLRQRLVEKALESLDPHLVNAVARMETTAARERAGDAPSFACTPEEGKRDIETPAQAAEALRDAVERKLNILLAQPDAVSLKAVKELIAAIRLLESMKTVRPAETPASESSGLSSDTADEIRRKILGLREEG</sequence>